<evidence type="ECO:0000256" key="8">
    <source>
        <dbReference type="ARBA" id="ARBA00023326"/>
    </source>
</evidence>
<dbReference type="STRING" id="145388.A0A0D2MSB6"/>
<organism evidence="10 11">
    <name type="scientific">Monoraphidium neglectum</name>
    <dbReference type="NCBI Taxonomy" id="145388"/>
    <lineage>
        <taxon>Eukaryota</taxon>
        <taxon>Viridiplantae</taxon>
        <taxon>Chlorophyta</taxon>
        <taxon>core chlorophytes</taxon>
        <taxon>Chlorophyceae</taxon>
        <taxon>CS clade</taxon>
        <taxon>Sphaeropleales</taxon>
        <taxon>Selenastraceae</taxon>
        <taxon>Monoraphidium</taxon>
    </lineage>
</organism>
<evidence type="ECO:0000256" key="2">
    <source>
        <dbReference type="ARBA" id="ARBA00007072"/>
    </source>
</evidence>
<dbReference type="Proteomes" id="UP000054498">
    <property type="component" value="Unassembled WGS sequence"/>
</dbReference>
<evidence type="ECO:0000313" key="11">
    <source>
        <dbReference type="Proteomes" id="UP000054498"/>
    </source>
</evidence>
<evidence type="ECO:0000256" key="7">
    <source>
        <dbReference type="ARBA" id="ARBA00023295"/>
    </source>
</evidence>
<gene>
    <name evidence="10" type="ORF">MNEG_2515</name>
</gene>
<dbReference type="InterPro" id="IPR008928">
    <property type="entry name" value="6-hairpin_glycosidase_sf"/>
</dbReference>
<evidence type="ECO:0000256" key="5">
    <source>
        <dbReference type="ARBA" id="ARBA00023001"/>
    </source>
</evidence>
<keyword evidence="5" id="KW-0136">Cellulose degradation</keyword>
<keyword evidence="11" id="KW-1185">Reference proteome</keyword>
<dbReference type="InterPro" id="IPR001701">
    <property type="entry name" value="Glyco_hydro_9"/>
</dbReference>
<comment type="similarity">
    <text evidence="2">Belongs to the glycosyl hydrolase 9 (cellulase E) family.</text>
</comment>
<accession>A0A0D2MSB6</accession>
<evidence type="ECO:0000259" key="9">
    <source>
        <dbReference type="Pfam" id="PF00759"/>
    </source>
</evidence>
<dbReference type="GO" id="GO:0030245">
    <property type="term" value="P:cellulose catabolic process"/>
    <property type="evidence" value="ECO:0007669"/>
    <property type="project" value="UniProtKB-KW"/>
</dbReference>
<evidence type="ECO:0000256" key="1">
    <source>
        <dbReference type="ARBA" id="ARBA00000966"/>
    </source>
</evidence>
<evidence type="ECO:0000256" key="4">
    <source>
        <dbReference type="ARBA" id="ARBA00022801"/>
    </source>
</evidence>
<dbReference type="InterPro" id="IPR012341">
    <property type="entry name" value="6hp_glycosidase-like_sf"/>
</dbReference>
<dbReference type="AlphaFoldDB" id="A0A0D2MSB6"/>
<keyword evidence="4" id="KW-0378">Hydrolase</keyword>
<dbReference type="Pfam" id="PF00759">
    <property type="entry name" value="Glyco_hydro_9"/>
    <property type="match status" value="1"/>
</dbReference>
<dbReference type="KEGG" id="mng:MNEG_2515"/>
<dbReference type="GO" id="GO:0008810">
    <property type="term" value="F:cellulase activity"/>
    <property type="evidence" value="ECO:0007669"/>
    <property type="project" value="UniProtKB-EC"/>
</dbReference>
<dbReference type="EC" id="3.2.1.4" evidence="3"/>
<dbReference type="RefSeq" id="XP_013904464.1">
    <property type="nucleotide sequence ID" value="XM_014049010.1"/>
</dbReference>
<evidence type="ECO:0000256" key="3">
    <source>
        <dbReference type="ARBA" id="ARBA00012601"/>
    </source>
</evidence>
<keyword evidence="7" id="KW-0326">Glycosidase</keyword>
<dbReference type="PANTHER" id="PTHR22298">
    <property type="entry name" value="ENDO-1,4-BETA-GLUCANASE"/>
    <property type="match status" value="1"/>
</dbReference>
<dbReference type="OrthoDB" id="2015928at2759"/>
<dbReference type="SUPFAM" id="SSF48208">
    <property type="entry name" value="Six-hairpin glycosidases"/>
    <property type="match status" value="1"/>
</dbReference>
<evidence type="ECO:0000313" key="10">
    <source>
        <dbReference type="EMBL" id="KIZ05445.1"/>
    </source>
</evidence>
<feature type="domain" description="Glycoside hydrolase family 9" evidence="9">
    <location>
        <begin position="222"/>
        <end position="655"/>
    </location>
</feature>
<proteinExistence type="inferred from homology"/>
<comment type="catalytic activity">
    <reaction evidence="1">
        <text>Endohydrolysis of (1-&gt;4)-beta-D-glucosidic linkages in cellulose, lichenin and cereal beta-D-glucans.</text>
        <dbReference type="EC" id="3.2.1.4"/>
    </reaction>
</comment>
<name>A0A0D2MSB6_9CHLO</name>
<dbReference type="EMBL" id="KK100505">
    <property type="protein sequence ID" value="KIZ05445.1"/>
    <property type="molecule type" value="Genomic_DNA"/>
</dbReference>
<keyword evidence="6" id="KW-0119">Carbohydrate metabolism</keyword>
<sequence>MLTAAGVIVKAVVLGTGTAPSNGDGGSLFGRHIFHSLRPPPRTPPALAARPIAAAPDCGAPLKPGDQCGGTRGSACPGKRCVDGPWRDACCPDGYECTRSDAHFHSCRESGDGWGGALKTSFHRSLGEKGLIVTGPGGKGAFGKGLVGKGSIGKGLIGKGATGKGLIGKGATGKGLIGKGAIVIGKGLIGKGSIGKGIAGKGALAPRAPVPARVAPNGDPAYGDVLSLSFLFYEAQRSGKLPPSNRISWRGDSGLQDRAPDGRDVTGGWYDAGDNVKFNLPMAWTAGVLAWSVLEYKEGYVAARQYETALDNIKWATDYFIKCVGDGSTIVGQVGSGYEDHSTWTRPEDKVPPTPVFVLTPDRPGSDVTAAMAGALGAASVAFADVDPAYSARLLAAALKAYQFAVKYRGLYHDAIPEAASFYRSSNYYDDLAWAAIWLGVRTGNPSYKQAAREFYGLHWRTEHLQNPVWDSYDWDSNSWGAVLILSRWFPEDPFYKARMMTFVNDWLNTGPWIRRTPKGLGFSTTWGSLRHVGNALFLMKTYAKGAGDPALERRVDCFAHNQLAYILGGVTGRSFVVGYGPTPPQQPHHRAASCPRLGVPCSFKYLESRSPNPHIIYGALVGGPDGADAYEDVRSNFVQNEVAVDYNGGFTGILAAMVKPTFTSAECDGRY</sequence>
<protein>
    <recommendedName>
        <fullName evidence="3">cellulase</fullName>
        <ecNumber evidence="3">3.2.1.4</ecNumber>
    </recommendedName>
</protein>
<keyword evidence="8" id="KW-0624">Polysaccharide degradation</keyword>
<dbReference type="Gene3D" id="1.50.10.10">
    <property type="match status" value="1"/>
</dbReference>
<dbReference type="GeneID" id="25735393"/>
<evidence type="ECO:0000256" key="6">
    <source>
        <dbReference type="ARBA" id="ARBA00023277"/>
    </source>
</evidence>
<reference evidence="10 11" key="1">
    <citation type="journal article" date="2013" name="BMC Genomics">
        <title>Reconstruction of the lipid metabolism for the microalga Monoraphidium neglectum from its genome sequence reveals characteristics suitable for biofuel production.</title>
        <authorList>
            <person name="Bogen C."/>
            <person name="Al-Dilaimi A."/>
            <person name="Albersmeier A."/>
            <person name="Wichmann J."/>
            <person name="Grundmann M."/>
            <person name="Rupp O."/>
            <person name="Lauersen K.J."/>
            <person name="Blifernez-Klassen O."/>
            <person name="Kalinowski J."/>
            <person name="Goesmann A."/>
            <person name="Mussgnug J.H."/>
            <person name="Kruse O."/>
        </authorList>
    </citation>
    <scope>NUCLEOTIDE SEQUENCE [LARGE SCALE GENOMIC DNA]</scope>
    <source>
        <strain evidence="10 11">SAG 48.87</strain>
    </source>
</reference>